<accession>A0A3V2NZB6</accession>
<protein>
    <submittedName>
        <fullName evidence="1">Uncharacterized protein</fullName>
    </submittedName>
</protein>
<organism evidence="1">
    <name type="scientific">Salmonella enterica I</name>
    <dbReference type="NCBI Taxonomy" id="59201"/>
    <lineage>
        <taxon>Bacteria</taxon>
        <taxon>Pseudomonadati</taxon>
        <taxon>Pseudomonadota</taxon>
        <taxon>Gammaproteobacteria</taxon>
        <taxon>Enterobacterales</taxon>
        <taxon>Enterobacteriaceae</taxon>
        <taxon>Salmonella</taxon>
    </lineage>
</organism>
<reference evidence="1" key="1">
    <citation type="submission" date="2018-07" db="EMBL/GenBank/DDBJ databases">
        <authorList>
            <person name="Ashton P.M."/>
            <person name="Dallman T."/>
            <person name="Nair S."/>
            <person name="De Pinna E."/>
            <person name="Peters T."/>
            <person name="Grant K."/>
        </authorList>
    </citation>
    <scope>NUCLEOTIDE SEQUENCE [LARGE SCALE GENOMIC DNA]</scope>
    <source>
        <strain evidence="1">440016</strain>
    </source>
</reference>
<dbReference type="EMBL" id="AAACIV010000027">
    <property type="protein sequence ID" value="EAA7255310.1"/>
    <property type="molecule type" value="Genomic_DNA"/>
</dbReference>
<comment type="caution">
    <text evidence="1">The sequence shown here is derived from an EMBL/GenBank/DDBJ whole genome shotgun (WGS) entry which is preliminary data.</text>
</comment>
<gene>
    <name evidence="1" type="ORF">DSF98_21990</name>
</gene>
<proteinExistence type="predicted"/>
<dbReference type="Proteomes" id="UP000839682">
    <property type="component" value="Unassembled WGS sequence"/>
</dbReference>
<name>A0A3V2NZB6_SALET</name>
<sequence length="67" mass="8110">MKNQYVQFAGYIYIQDKFIDYVDYPDRTAQWERIQDNLQNGDYQLATIQLNSLCIQQDNLRLSHYTQ</sequence>
<dbReference type="AlphaFoldDB" id="A0A3V2NZB6"/>
<evidence type="ECO:0000313" key="1">
    <source>
        <dbReference type="EMBL" id="EAA7255310.1"/>
    </source>
</evidence>